<dbReference type="InterPro" id="IPR037175">
    <property type="entry name" value="KFase_sf"/>
</dbReference>
<dbReference type="SUPFAM" id="SSF102198">
    <property type="entry name" value="Putative cyclase"/>
    <property type="match status" value="1"/>
</dbReference>
<dbReference type="OrthoDB" id="7067800at2"/>
<dbReference type="Proteomes" id="UP000189632">
    <property type="component" value="Chromosome"/>
</dbReference>
<evidence type="ECO:0000256" key="1">
    <source>
        <dbReference type="SAM" id="MobiDB-lite"/>
    </source>
</evidence>
<organism evidence="2 3">
    <name type="scientific">Bartonella choladocola</name>
    <dbReference type="NCBI Taxonomy" id="2750995"/>
    <lineage>
        <taxon>Bacteria</taxon>
        <taxon>Pseudomonadati</taxon>
        <taxon>Pseudomonadota</taxon>
        <taxon>Alphaproteobacteria</taxon>
        <taxon>Hyphomicrobiales</taxon>
        <taxon>Bartonellaceae</taxon>
        <taxon>Bartonella</taxon>
    </lineage>
</organism>
<evidence type="ECO:0000313" key="3">
    <source>
        <dbReference type="Proteomes" id="UP000189632"/>
    </source>
</evidence>
<dbReference type="PANTHER" id="PTHR34861">
    <property type="match status" value="1"/>
</dbReference>
<reference evidence="2 3" key="1">
    <citation type="submission" date="2016-11" db="EMBL/GenBank/DDBJ databases">
        <title>Comparative genomics of Bartonella apis.</title>
        <authorList>
            <person name="Engel P."/>
        </authorList>
    </citation>
    <scope>NUCLEOTIDE SEQUENCE [LARGE SCALE GENOMIC DNA]</scope>
    <source>
        <strain evidence="2 3">BBC0122</strain>
    </source>
</reference>
<proteinExistence type="predicted"/>
<dbReference type="PANTHER" id="PTHR34861:SF11">
    <property type="entry name" value="CYCLASE"/>
    <property type="match status" value="1"/>
</dbReference>
<feature type="region of interest" description="Disordered" evidence="1">
    <location>
        <begin position="1"/>
        <end position="23"/>
    </location>
</feature>
<dbReference type="AlphaFoldDB" id="A0A1U9MFR1"/>
<gene>
    <name evidence="2" type="ORF">BBC0122_004200</name>
</gene>
<dbReference type="GO" id="GO:0019441">
    <property type="term" value="P:L-tryptophan catabolic process to kynurenine"/>
    <property type="evidence" value="ECO:0007669"/>
    <property type="project" value="InterPro"/>
</dbReference>
<dbReference type="InterPro" id="IPR007325">
    <property type="entry name" value="KFase/CYL"/>
</dbReference>
<sequence length="395" mass="43875">MPISRWKKRPDGSNRGDFGPDDQPDYINYLLPQKVKEGIAEVKKGSSFSQNPPFGYPEGEKLDPDCQPPVLRPLLRQNRVNYHCEMDKLVPVKSDIPSDNMVIFFLQYTSHGEGLAHTGSLFNTQDEGIRRPFYYSGFAAGKNIIGPEQIKDSGIPTGFDNASTSPAYASGIEKMSRKAVQGRAVMLDLRAHFGDARKLVSYSDIMEILDKDVIEVTKGDILCLHTGFADLVLKMKRNPDKDKLENSSSVLDGSDEKLLEWLSETKIAALAADNYAVEAFPAREGEHSCALLPLHEHCLFKIGLLIGKLWNLAPLAYRLRNHKKHRFLLTAPLLDLPCAIASLLTPVATVRGEFSVTGFDLFLTQAMSSSSSYSIIKDPGKTNDNETTCSHNRRC</sequence>
<evidence type="ECO:0000313" key="2">
    <source>
        <dbReference type="EMBL" id="AQT46550.1"/>
    </source>
</evidence>
<dbReference type="KEGG" id="bapi:BBC0122_004200"/>
<dbReference type="EMBL" id="CP015625">
    <property type="protein sequence ID" value="AQT46550.1"/>
    <property type="molecule type" value="Genomic_DNA"/>
</dbReference>
<accession>A0A1U9MFR1</accession>
<dbReference type="GO" id="GO:0004061">
    <property type="term" value="F:arylformamidase activity"/>
    <property type="evidence" value="ECO:0007669"/>
    <property type="project" value="InterPro"/>
</dbReference>
<name>A0A1U9MFR1_9HYPH</name>
<dbReference type="RefSeq" id="WP_077994423.1">
    <property type="nucleotide sequence ID" value="NZ_CP015625.1"/>
</dbReference>
<dbReference type="Pfam" id="PF04199">
    <property type="entry name" value="Cyclase"/>
    <property type="match status" value="1"/>
</dbReference>
<keyword evidence="3" id="KW-1185">Reference proteome</keyword>
<protein>
    <submittedName>
        <fullName evidence="2">Cyclase</fullName>
    </submittedName>
</protein>
<dbReference type="Gene3D" id="3.50.30.50">
    <property type="entry name" value="Putative cyclase"/>
    <property type="match status" value="1"/>
</dbReference>